<comment type="similarity">
    <text evidence="2">Belongs to the major facilitator superfamily. MFSD6 family.</text>
</comment>
<dbReference type="PANTHER" id="PTHR16172:SF41">
    <property type="entry name" value="MAJOR FACILITATOR SUPERFAMILY DOMAIN-CONTAINING PROTEIN 6-LIKE"/>
    <property type="match status" value="1"/>
</dbReference>
<organism evidence="9 10">
    <name type="scientific">Aphanomyces stellatus</name>
    <dbReference type="NCBI Taxonomy" id="120398"/>
    <lineage>
        <taxon>Eukaryota</taxon>
        <taxon>Sar</taxon>
        <taxon>Stramenopiles</taxon>
        <taxon>Oomycota</taxon>
        <taxon>Saprolegniomycetes</taxon>
        <taxon>Saprolegniales</taxon>
        <taxon>Verrucalvaceae</taxon>
        <taxon>Aphanomyces</taxon>
    </lineage>
</organism>
<dbReference type="InterPro" id="IPR036259">
    <property type="entry name" value="MFS_trans_sf"/>
</dbReference>
<feature type="transmembrane region" description="Helical" evidence="6">
    <location>
        <begin position="72"/>
        <end position="105"/>
    </location>
</feature>
<evidence type="ECO:0000256" key="2">
    <source>
        <dbReference type="ARBA" id="ARBA00005241"/>
    </source>
</evidence>
<dbReference type="EMBL" id="VJMH01006741">
    <property type="protein sequence ID" value="KAF0688296.1"/>
    <property type="molecule type" value="Genomic_DNA"/>
</dbReference>
<evidence type="ECO:0000256" key="6">
    <source>
        <dbReference type="SAM" id="Phobius"/>
    </source>
</evidence>
<feature type="transmembrane region" description="Helical" evidence="6">
    <location>
        <begin position="42"/>
        <end position="60"/>
    </location>
</feature>
<gene>
    <name evidence="9" type="primary">Aste57867_20074</name>
    <name evidence="8" type="ORF">As57867_020008</name>
    <name evidence="9" type="ORF">ASTE57867_20074</name>
</gene>
<dbReference type="AlphaFoldDB" id="A0A485LEU1"/>
<evidence type="ECO:0000313" key="8">
    <source>
        <dbReference type="EMBL" id="KAF0688296.1"/>
    </source>
</evidence>
<dbReference type="InterPro" id="IPR051717">
    <property type="entry name" value="MFS_MFSD6"/>
</dbReference>
<keyword evidence="10" id="KW-1185">Reference proteome</keyword>
<proteinExistence type="inferred from homology"/>
<evidence type="ECO:0000256" key="5">
    <source>
        <dbReference type="ARBA" id="ARBA00023136"/>
    </source>
</evidence>
<dbReference type="GO" id="GO:0022857">
    <property type="term" value="F:transmembrane transporter activity"/>
    <property type="evidence" value="ECO:0007669"/>
    <property type="project" value="InterPro"/>
</dbReference>
<reference evidence="9 10" key="1">
    <citation type="submission" date="2019-03" db="EMBL/GenBank/DDBJ databases">
        <authorList>
            <person name="Gaulin E."/>
            <person name="Dumas B."/>
        </authorList>
    </citation>
    <scope>NUCLEOTIDE SEQUENCE [LARGE SCALE GENOMIC DNA]</scope>
    <source>
        <strain evidence="9">CBS 568.67</strain>
    </source>
</reference>
<dbReference type="InterPro" id="IPR020846">
    <property type="entry name" value="MFS_dom"/>
</dbReference>
<dbReference type="Gene3D" id="1.20.1250.20">
    <property type="entry name" value="MFS general substrate transporter like domains"/>
    <property type="match status" value="2"/>
</dbReference>
<feature type="transmembrane region" description="Helical" evidence="6">
    <location>
        <begin position="305"/>
        <end position="323"/>
    </location>
</feature>
<feature type="transmembrane region" description="Helical" evidence="6">
    <location>
        <begin position="136"/>
        <end position="156"/>
    </location>
</feature>
<evidence type="ECO:0000256" key="1">
    <source>
        <dbReference type="ARBA" id="ARBA00004141"/>
    </source>
</evidence>
<evidence type="ECO:0000313" key="10">
    <source>
        <dbReference type="Proteomes" id="UP000332933"/>
    </source>
</evidence>
<feature type="transmembrane region" description="Helical" evidence="6">
    <location>
        <begin position="276"/>
        <end position="293"/>
    </location>
</feature>
<feature type="transmembrane region" description="Helical" evidence="6">
    <location>
        <begin position="335"/>
        <end position="359"/>
    </location>
</feature>
<dbReference type="Proteomes" id="UP000332933">
    <property type="component" value="Unassembled WGS sequence"/>
</dbReference>
<dbReference type="GO" id="GO:0016020">
    <property type="term" value="C:membrane"/>
    <property type="evidence" value="ECO:0007669"/>
    <property type="project" value="UniProtKB-SubCell"/>
</dbReference>
<feature type="domain" description="Major facilitator superfamily (MFS) profile" evidence="7">
    <location>
        <begin position="209"/>
        <end position="410"/>
    </location>
</feature>
<name>A0A485LEU1_9STRA</name>
<evidence type="ECO:0000256" key="3">
    <source>
        <dbReference type="ARBA" id="ARBA00022692"/>
    </source>
</evidence>
<feature type="transmembrane region" description="Helical" evidence="6">
    <location>
        <begin position="162"/>
        <end position="179"/>
    </location>
</feature>
<feature type="transmembrane region" description="Helical" evidence="6">
    <location>
        <begin position="242"/>
        <end position="264"/>
    </location>
</feature>
<evidence type="ECO:0000259" key="7">
    <source>
        <dbReference type="PROSITE" id="PS50850"/>
    </source>
</evidence>
<dbReference type="PANTHER" id="PTHR16172">
    <property type="entry name" value="MAJOR FACILITATOR SUPERFAMILY DOMAIN-CONTAINING PROTEIN 6-LIKE"/>
    <property type="match status" value="1"/>
</dbReference>
<keyword evidence="3 6" id="KW-0812">Transmembrane</keyword>
<feature type="transmembrane region" description="Helical" evidence="6">
    <location>
        <begin position="210"/>
        <end position="236"/>
    </location>
</feature>
<protein>
    <submittedName>
        <fullName evidence="9">Aste57867_20074 protein</fullName>
    </submittedName>
</protein>
<comment type="subcellular location">
    <subcellularLocation>
        <location evidence="1">Membrane</location>
        <topology evidence="1">Multi-pass membrane protein</topology>
    </subcellularLocation>
</comment>
<dbReference type="SUPFAM" id="SSF103473">
    <property type="entry name" value="MFS general substrate transporter"/>
    <property type="match status" value="1"/>
</dbReference>
<dbReference type="PROSITE" id="PS50850">
    <property type="entry name" value="MFS"/>
    <property type="match status" value="1"/>
</dbReference>
<dbReference type="EMBL" id="CAADRA010006764">
    <property type="protein sequence ID" value="VFT96769.1"/>
    <property type="molecule type" value="Genomic_DNA"/>
</dbReference>
<keyword evidence="4 6" id="KW-1133">Transmembrane helix</keyword>
<reference evidence="8" key="2">
    <citation type="submission" date="2019-06" db="EMBL/GenBank/DDBJ databases">
        <title>Genomics analysis of Aphanomyces spp. identifies a new class of oomycete effector associated with host adaptation.</title>
        <authorList>
            <person name="Gaulin E."/>
        </authorList>
    </citation>
    <scope>NUCLEOTIDE SEQUENCE</scope>
    <source>
        <strain evidence="8">CBS 578.67</strain>
    </source>
</reference>
<dbReference type="Pfam" id="PF12832">
    <property type="entry name" value="MFS_1_like"/>
    <property type="match status" value="1"/>
</dbReference>
<evidence type="ECO:0000256" key="4">
    <source>
        <dbReference type="ARBA" id="ARBA00022989"/>
    </source>
</evidence>
<accession>A0A485LEU1</accession>
<dbReference type="InterPro" id="IPR024989">
    <property type="entry name" value="MFS_assoc_dom"/>
</dbReference>
<evidence type="ECO:0000313" key="9">
    <source>
        <dbReference type="EMBL" id="VFT96769.1"/>
    </source>
</evidence>
<feature type="transmembrane region" description="Helical" evidence="6">
    <location>
        <begin position="16"/>
        <end position="35"/>
    </location>
</feature>
<feature type="transmembrane region" description="Helical" evidence="6">
    <location>
        <begin position="365"/>
        <end position="385"/>
    </location>
</feature>
<sequence length="410" mass="44201">MLGESSELAAAKAMNGIMWLAQSTIVVFLPVYYSAYFDKLQIGVLSTIPCFSALIAPPLWGAIADVIQKQRAVHVFCIVTGAVLMFAIQYTSASFSLTCLVVFLANFQTNPTGSLLDQAVMALIERVGGEYGKQRLFGAVGWGIGAFFTGVVVNAYGIAWAFYLHLVFVVPSVFILHFIPPPQPHAAAAVTSSTISFADGIRRVFQKPDVLLLLVVVLLLGILLGAMGSFLGLYLYELSDNNTTLVGTAIWVETISELPAFFYADTIVKRFGIVRVLFLSIVGCGVRISYYAVMTNAWTVLPFELLHGVTFAFAWAAFTNYIYESAAPGTQGTMMGLLNAICNGLGRGAGSLLGGYLYQTYGARAMWLAADMGVPLALLGLFFFARTLPSRNIVDLTKGEHQPLTATATP</sequence>
<dbReference type="OrthoDB" id="71287at2759"/>
<keyword evidence="5 6" id="KW-0472">Membrane</keyword>